<proteinExistence type="predicted"/>
<accession>A0A0F9PH16</accession>
<gene>
    <name evidence="1" type="ORF">LCGC14_0901590</name>
</gene>
<protein>
    <submittedName>
        <fullName evidence="1">Uncharacterized protein</fullName>
    </submittedName>
</protein>
<name>A0A0F9PH16_9ZZZZ</name>
<reference evidence="1" key="1">
    <citation type="journal article" date="2015" name="Nature">
        <title>Complex archaea that bridge the gap between prokaryotes and eukaryotes.</title>
        <authorList>
            <person name="Spang A."/>
            <person name="Saw J.H."/>
            <person name="Jorgensen S.L."/>
            <person name="Zaremba-Niedzwiedzka K."/>
            <person name="Martijn J."/>
            <person name="Lind A.E."/>
            <person name="van Eijk R."/>
            <person name="Schleper C."/>
            <person name="Guy L."/>
            <person name="Ettema T.J."/>
        </authorList>
    </citation>
    <scope>NUCLEOTIDE SEQUENCE</scope>
</reference>
<dbReference type="AlphaFoldDB" id="A0A0F9PH16"/>
<dbReference type="EMBL" id="LAZR01002941">
    <property type="protein sequence ID" value="KKN23767.1"/>
    <property type="molecule type" value="Genomic_DNA"/>
</dbReference>
<evidence type="ECO:0000313" key="1">
    <source>
        <dbReference type="EMBL" id="KKN23767.1"/>
    </source>
</evidence>
<organism evidence="1">
    <name type="scientific">marine sediment metagenome</name>
    <dbReference type="NCBI Taxonomy" id="412755"/>
    <lineage>
        <taxon>unclassified sequences</taxon>
        <taxon>metagenomes</taxon>
        <taxon>ecological metagenomes</taxon>
    </lineage>
</organism>
<sequence length="132" mass="14622">MKAARGFTHGDGKKTYRFLTGEEVPDEIVEQLGDAADTLILEKAAKANPDVLSREQLLELAGLPTDEISEAVEAEFDEDQFREAMVNLSTKADLIEWAETTLGVEGLEKAWKRFEIEDAIVGAYTTAEDEDE</sequence>
<comment type="caution">
    <text evidence="1">The sequence shown here is derived from an EMBL/GenBank/DDBJ whole genome shotgun (WGS) entry which is preliminary data.</text>
</comment>